<dbReference type="PANTHER" id="PTHR38790">
    <property type="entry name" value="2EXR DOMAIN-CONTAINING PROTEIN-RELATED"/>
    <property type="match status" value="1"/>
</dbReference>
<keyword evidence="3" id="KW-1185">Reference proteome</keyword>
<feature type="region of interest" description="Disordered" evidence="1">
    <location>
        <begin position="56"/>
        <end position="78"/>
    </location>
</feature>
<accession>A0AAV9JAM2</accession>
<evidence type="ECO:0000313" key="3">
    <source>
        <dbReference type="Proteomes" id="UP001324427"/>
    </source>
</evidence>
<feature type="compositionally biased region" description="Low complexity" evidence="1">
    <location>
        <begin position="62"/>
        <end position="76"/>
    </location>
</feature>
<proteinExistence type="predicted"/>
<name>A0AAV9JAM2_9PEZI</name>
<comment type="caution">
    <text evidence="2">The sequence shown here is derived from an EMBL/GenBank/DDBJ whole genome shotgun (WGS) entry which is preliminary data.</text>
</comment>
<protein>
    <submittedName>
        <fullName evidence="2">Uncharacterized protein</fullName>
    </submittedName>
</protein>
<gene>
    <name evidence="2" type="ORF">LTR36_007363</name>
</gene>
<organism evidence="2 3">
    <name type="scientific">Oleoguttula mirabilis</name>
    <dbReference type="NCBI Taxonomy" id="1507867"/>
    <lineage>
        <taxon>Eukaryota</taxon>
        <taxon>Fungi</taxon>
        <taxon>Dikarya</taxon>
        <taxon>Ascomycota</taxon>
        <taxon>Pezizomycotina</taxon>
        <taxon>Dothideomycetes</taxon>
        <taxon>Dothideomycetidae</taxon>
        <taxon>Mycosphaerellales</taxon>
        <taxon>Teratosphaeriaceae</taxon>
        <taxon>Oleoguttula</taxon>
    </lineage>
</organism>
<dbReference type="Proteomes" id="UP001324427">
    <property type="component" value="Unassembled WGS sequence"/>
</dbReference>
<evidence type="ECO:0000313" key="2">
    <source>
        <dbReference type="EMBL" id="KAK4541831.1"/>
    </source>
</evidence>
<evidence type="ECO:0000256" key="1">
    <source>
        <dbReference type="SAM" id="MobiDB-lite"/>
    </source>
</evidence>
<dbReference type="AlphaFoldDB" id="A0AAV9JAM2"/>
<dbReference type="EMBL" id="JAVFHQ010000048">
    <property type="protein sequence ID" value="KAK4541831.1"/>
    <property type="molecule type" value="Genomic_DNA"/>
</dbReference>
<reference evidence="2 3" key="1">
    <citation type="submission" date="2021-11" db="EMBL/GenBank/DDBJ databases">
        <title>Black yeast isolated from Biological Soil Crust.</title>
        <authorList>
            <person name="Kurbessoian T."/>
        </authorList>
    </citation>
    <scope>NUCLEOTIDE SEQUENCE [LARGE SCALE GENOMIC DNA]</scope>
    <source>
        <strain evidence="2 3">CCFEE 5522</strain>
    </source>
</reference>
<dbReference type="PANTHER" id="PTHR38790:SF4">
    <property type="entry name" value="2EXR DOMAIN-CONTAINING PROTEIN"/>
    <property type="match status" value="1"/>
</dbReference>
<sequence length="312" mass="33758">MSTAGPEPASLLTLPSELRNAIYLLTFANNNDLTSPIPNAPTPSNNALTTAFIPTKFDTRPTHPSNNDNSSNNNTHPNRHHLALLTTCRQIHAEAHLLALSLTPFHLTGPTASPDLFAHQSRPLTPAQLGALRHLTLTARISHLRALNEAWAGQPFGHPSLRLDTLVLIPRRPDCSMSAYAEVADLSQSHNLAYILSETLKGLRNVGVVEVRNLGCFNEVVWRVVYRSLVYRMWRWGGGRCGVRFECSGEDGEGEGGAPWFRAVYLPEQRGPEQTGAGGVAVGVDGAREVGEEVMRLAGGEMPEPTTAGVGP</sequence>